<evidence type="ECO:0000256" key="1">
    <source>
        <dbReference type="ARBA" id="ARBA00022676"/>
    </source>
</evidence>
<evidence type="ECO:0000313" key="3">
    <source>
        <dbReference type="EMBL" id="RKF07081.1"/>
    </source>
</evidence>
<dbReference type="Pfam" id="PF03808">
    <property type="entry name" value="Glyco_tran_WecG"/>
    <property type="match status" value="1"/>
</dbReference>
<dbReference type="NCBIfam" id="TIGR00696">
    <property type="entry name" value="wecG_tagA_cpsF"/>
    <property type="match status" value="1"/>
</dbReference>
<dbReference type="InterPro" id="IPR004629">
    <property type="entry name" value="WecG_TagA_CpsF"/>
</dbReference>
<gene>
    <name evidence="3" type="ORF">DEM25_004265</name>
</gene>
<proteinExistence type="predicted"/>
<dbReference type="GO" id="GO:0016758">
    <property type="term" value="F:hexosyltransferase activity"/>
    <property type="evidence" value="ECO:0007669"/>
    <property type="project" value="TreeGrafter"/>
</dbReference>
<organism evidence="3 4">
    <name type="scientific">Oceaniradius stylonematis</name>
    <dbReference type="NCBI Taxonomy" id="2184161"/>
    <lineage>
        <taxon>Bacteria</taxon>
        <taxon>Pseudomonadati</taxon>
        <taxon>Pseudomonadota</taxon>
        <taxon>Alphaproteobacteria</taxon>
        <taxon>Hyphomicrobiales</taxon>
        <taxon>Ahrensiaceae</taxon>
        <taxon>Oceaniradius</taxon>
    </lineage>
</organism>
<sequence length="259" mass="28557">MTDIAATHFDEPAGQRDILGVAVADLTEKGALDMVHAAIDRKTYRPIAFLNANNANIGVDDAAFRAVLSRFTVLSDGVGVDVAAKMLYGTAFRANLNGTDFVPALFRSARRPMKVGLFGARPGVAELAAGHFGTVDPRHDYRALADGFVDAAGEAALLDTLTQWKPDILLVALGVPRQEKWIVERLTPDHCTVPIAVGALFDLSTGEVPRAPLLLRRARSEWVYRLWREPRRLWRRYIVGNPVFLARVLRQRLKGSHQP</sequence>
<accession>A0A3A8AN15</accession>
<dbReference type="PANTHER" id="PTHR34136">
    <property type="match status" value="1"/>
</dbReference>
<comment type="caution">
    <text evidence="3">The sequence shown here is derived from an EMBL/GenBank/DDBJ whole genome shotgun (WGS) entry which is preliminary data.</text>
</comment>
<evidence type="ECO:0000256" key="2">
    <source>
        <dbReference type="ARBA" id="ARBA00022679"/>
    </source>
</evidence>
<dbReference type="OrthoDB" id="9771846at2"/>
<evidence type="ECO:0000313" key="4">
    <source>
        <dbReference type="Proteomes" id="UP000246132"/>
    </source>
</evidence>
<keyword evidence="4" id="KW-1185">Reference proteome</keyword>
<protein>
    <submittedName>
        <fullName evidence="3">WecB/TagA/CpsF family glycosyltransferase</fullName>
    </submittedName>
</protein>
<dbReference type="PANTHER" id="PTHR34136:SF1">
    <property type="entry name" value="UDP-N-ACETYL-D-MANNOSAMINURONIC ACID TRANSFERASE"/>
    <property type="match status" value="1"/>
</dbReference>
<reference evidence="3 4" key="1">
    <citation type="journal article" date="2018" name="Int. J. Syst. Bacteriol.">
        <title>Oceaniradius stylonemae gen. nov., sp. nov., isolated from a red alga, Stylonema cornu-cervi.</title>
        <authorList>
            <person name="Jeong S."/>
        </authorList>
    </citation>
    <scope>NUCLEOTIDE SEQUENCE [LARGE SCALE GENOMIC DNA]</scope>
    <source>
        <strain evidence="3 4">StC1</strain>
    </source>
</reference>
<keyword evidence="2 3" id="KW-0808">Transferase</keyword>
<dbReference type="EMBL" id="QFWV02000004">
    <property type="protein sequence ID" value="RKF07081.1"/>
    <property type="molecule type" value="Genomic_DNA"/>
</dbReference>
<name>A0A3A8AN15_9HYPH</name>
<dbReference type="AlphaFoldDB" id="A0A3A8AN15"/>
<dbReference type="Proteomes" id="UP000246132">
    <property type="component" value="Unassembled WGS sequence"/>
</dbReference>
<keyword evidence="1" id="KW-0328">Glycosyltransferase</keyword>
<dbReference type="CDD" id="cd06533">
    <property type="entry name" value="Glyco_transf_WecG_TagA"/>
    <property type="match status" value="1"/>
</dbReference>
<dbReference type="RefSeq" id="WP_109767762.1">
    <property type="nucleotide sequence ID" value="NZ_QFWV02000004.1"/>
</dbReference>